<proteinExistence type="predicted"/>
<dbReference type="RefSeq" id="WP_102114831.1">
    <property type="nucleotide sequence ID" value="NZ_BMGN01000001.1"/>
</dbReference>
<evidence type="ECO:0000313" key="1">
    <source>
        <dbReference type="EMBL" id="AUN33315.1"/>
    </source>
</evidence>
<name>A0A2K9NLQ2_9PROT</name>
<dbReference type="PROSITE" id="PS51819">
    <property type="entry name" value="VOC"/>
    <property type="match status" value="1"/>
</dbReference>
<organism evidence="1 2">
    <name type="scientific">Niveispirillum cyanobacteriorum</name>
    <dbReference type="NCBI Taxonomy" id="1612173"/>
    <lineage>
        <taxon>Bacteria</taxon>
        <taxon>Pseudomonadati</taxon>
        <taxon>Pseudomonadota</taxon>
        <taxon>Alphaproteobacteria</taxon>
        <taxon>Rhodospirillales</taxon>
        <taxon>Azospirillaceae</taxon>
        <taxon>Niveispirillum</taxon>
    </lineage>
</organism>
<dbReference type="InterPro" id="IPR029068">
    <property type="entry name" value="Glyas_Bleomycin-R_OHBP_Dase"/>
</dbReference>
<dbReference type="SUPFAM" id="SSF54593">
    <property type="entry name" value="Glyoxalase/Bleomycin resistance protein/Dihydroxybiphenyl dioxygenase"/>
    <property type="match status" value="1"/>
</dbReference>
<dbReference type="InterPro" id="IPR004360">
    <property type="entry name" value="Glyas_Fos-R_dOase_dom"/>
</dbReference>
<keyword evidence="2" id="KW-1185">Reference proteome</keyword>
<dbReference type="Proteomes" id="UP000234752">
    <property type="component" value="Plasmid unnamed1"/>
</dbReference>
<dbReference type="Pfam" id="PF00903">
    <property type="entry name" value="Glyoxalase"/>
    <property type="match status" value="1"/>
</dbReference>
<dbReference type="EMBL" id="CP025613">
    <property type="protein sequence ID" value="AUN33315.1"/>
    <property type="molecule type" value="Genomic_DNA"/>
</dbReference>
<dbReference type="InterPro" id="IPR037523">
    <property type="entry name" value="VOC_core"/>
</dbReference>
<dbReference type="AlphaFoldDB" id="A0A2K9NLQ2"/>
<keyword evidence="1" id="KW-0614">Plasmid</keyword>
<dbReference type="OrthoDB" id="2613830at2"/>
<reference evidence="1 2" key="1">
    <citation type="submission" date="2017-12" db="EMBL/GenBank/DDBJ databases">
        <title>Genomes of bacteria within cyanobacterial aggregates.</title>
        <authorList>
            <person name="Cai H."/>
        </authorList>
    </citation>
    <scope>NUCLEOTIDE SEQUENCE [LARGE SCALE GENOMIC DNA]</scope>
    <source>
        <strain evidence="1 2">TH16</strain>
        <plasmid evidence="1 2">unnamed1</plasmid>
    </source>
</reference>
<accession>A0A2K9NLQ2</accession>
<dbReference type="Gene3D" id="3.10.180.10">
    <property type="entry name" value="2,3-Dihydroxybiphenyl 1,2-Dioxygenase, domain 1"/>
    <property type="match status" value="1"/>
</dbReference>
<sequence>MVIPLKHVAISTQDPEASRDFFANVMGWTVAGRVDSRNAQGYYVTDGTINIALLRFKNRPAAGLEFPEGYNGLHHLGFQCEDVEATAEYMEEQGFPPRHDINIAQGLGKNPDKDNAEYKMTGPASVMIDISERGWVGTSSYKPKAG</sequence>
<dbReference type="KEGG" id="ncb:C0V82_23370"/>
<geneLocation type="plasmid" evidence="1 2">
    <name>unnamed1</name>
</geneLocation>
<gene>
    <name evidence="1" type="ORF">C0V82_23370</name>
</gene>
<evidence type="ECO:0000313" key="2">
    <source>
        <dbReference type="Proteomes" id="UP000234752"/>
    </source>
</evidence>
<protein>
    <submittedName>
        <fullName evidence="1">Bleomycin resistance protein</fullName>
    </submittedName>
</protein>